<keyword evidence="6" id="KW-1185">Reference proteome</keyword>
<protein>
    <recommendedName>
        <fullName evidence="3">beta-glucosidase</fullName>
        <ecNumber evidence="3">3.2.1.21</ecNumber>
    </recommendedName>
</protein>
<dbReference type="AlphaFoldDB" id="A0A8J5M4A6"/>
<reference evidence="5" key="1">
    <citation type="submission" date="2021-01" db="EMBL/GenBank/DDBJ databases">
        <title>Phytophthora aleatoria, a newly-described species from Pinus radiata is distinct from Phytophthora cactorum isolates based on comparative genomics.</title>
        <authorList>
            <person name="Mcdougal R."/>
            <person name="Panda P."/>
            <person name="Williams N."/>
            <person name="Studholme D.J."/>
        </authorList>
    </citation>
    <scope>NUCLEOTIDE SEQUENCE</scope>
    <source>
        <strain evidence="5">NZFS 4037</strain>
    </source>
</reference>
<dbReference type="InterPro" id="IPR050288">
    <property type="entry name" value="Cellulose_deg_GH3"/>
</dbReference>
<evidence type="ECO:0000256" key="1">
    <source>
        <dbReference type="ARBA" id="ARBA00000448"/>
    </source>
</evidence>
<name>A0A8J5M4A6_9STRA</name>
<dbReference type="EMBL" id="JAENGY010000498">
    <property type="protein sequence ID" value="KAG6961595.1"/>
    <property type="molecule type" value="Genomic_DNA"/>
</dbReference>
<proteinExistence type="inferred from homology"/>
<organism evidence="5 6">
    <name type="scientific">Phytophthora aleatoria</name>
    <dbReference type="NCBI Taxonomy" id="2496075"/>
    <lineage>
        <taxon>Eukaryota</taxon>
        <taxon>Sar</taxon>
        <taxon>Stramenopiles</taxon>
        <taxon>Oomycota</taxon>
        <taxon>Peronosporomycetes</taxon>
        <taxon>Peronosporales</taxon>
        <taxon>Peronosporaceae</taxon>
        <taxon>Phytophthora</taxon>
    </lineage>
</organism>
<evidence type="ECO:0000256" key="2">
    <source>
        <dbReference type="ARBA" id="ARBA00005336"/>
    </source>
</evidence>
<sequence length="191" mass="21494">MPSRAVPYYRERGRDLDTGTVRRWWRKRDEIWAGSPHQQHLAGGGRKKAPGVLEDILLEMIVLRRLKKEKHSGNVMIPYRHRVGTKCASGDYCEYQWDFGSGLSYTNFTYSGLTLSKANVTPSSDCIDVSVTVMNSGTVAGNETVMLVLTQPYRSLSVPKVKQLKKLSKISLHVVDDSGLERVLPPRFVKA</sequence>
<comment type="catalytic activity">
    <reaction evidence="1">
        <text>Hydrolysis of terminal, non-reducing beta-D-glucosyl residues with release of beta-D-glucose.</text>
        <dbReference type="EC" id="3.2.1.21"/>
    </reaction>
</comment>
<comment type="similarity">
    <text evidence="2">Belongs to the glycosyl hydrolase 3 family.</text>
</comment>
<gene>
    <name evidence="5" type="ORF">JG688_00008995</name>
</gene>
<dbReference type="PANTHER" id="PTHR42715:SF10">
    <property type="entry name" value="BETA-GLUCOSIDASE"/>
    <property type="match status" value="1"/>
</dbReference>
<comment type="caution">
    <text evidence="5">The sequence shown here is derived from an EMBL/GenBank/DDBJ whole genome shotgun (WGS) entry which is preliminary data.</text>
</comment>
<dbReference type="PANTHER" id="PTHR42715">
    <property type="entry name" value="BETA-GLUCOSIDASE"/>
    <property type="match status" value="1"/>
</dbReference>
<evidence type="ECO:0000313" key="6">
    <source>
        <dbReference type="Proteomes" id="UP000709295"/>
    </source>
</evidence>
<dbReference type="GO" id="GO:0008422">
    <property type="term" value="F:beta-glucosidase activity"/>
    <property type="evidence" value="ECO:0007669"/>
    <property type="project" value="UniProtKB-EC"/>
</dbReference>
<dbReference type="EC" id="3.2.1.21" evidence="3"/>
<keyword evidence="4" id="KW-0378">Hydrolase</keyword>
<evidence type="ECO:0000313" key="5">
    <source>
        <dbReference type="EMBL" id="KAG6961595.1"/>
    </source>
</evidence>
<evidence type="ECO:0000256" key="4">
    <source>
        <dbReference type="ARBA" id="ARBA00022801"/>
    </source>
</evidence>
<accession>A0A8J5M4A6</accession>
<evidence type="ECO:0000256" key="3">
    <source>
        <dbReference type="ARBA" id="ARBA00012744"/>
    </source>
</evidence>
<dbReference type="Proteomes" id="UP000709295">
    <property type="component" value="Unassembled WGS sequence"/>
</dbReference>